<dbReference type="Proteomes" id="UP000291600">
    <property type="component" value="Unassembled WGS sequence"/>
</dbReference>
<evidence type="ECO:0000256" key="2">
    <source>
        <dbReference type="ARBA" id="ARBA00023015"/>
    </source>
</evidence>
<keyword evidence="3" id="KW-0238">DNA-binding</keyword>
<evidence type="ECO:0000259" key="5">
    <source>
        <dbReference type="Pfam" id="PF03466"/>
    </source>
</evidence>
<dbReference type="EMBL" id="SITJ01000076">
    <property type="protein sequence ID" value="TBL66083.1"/>
    <property type="molecule type" value="Genomic_DNA"/>
</dbReference>
<dbReference type="AlphaFoldDB" id="A0ABD7Q081"/>
<dbReference type="PANTHER" id="PTHR30118">
    <property type="entry name" value="HTH-TYPE TRANSCRIPTIONAL REGULATOR LEUO-RELATED"/>
    <property type="match status" value="1"/>
</dbReference>
<dbReference type="SUPFAM" id="SSF53850">
    <property type="entry name" value="Periplasmic binding protein-like II"/>
    <property type="match status" value="1"/>
</dbReference>
<dbReference type="Pfam" id="PF03466">
    <property type="entry name" value="LysR_substrate"/>
    <property type="match status" value="1"/>
</dbReference>
<dbReference type="RefSeq" id="WP_130971113.1">
    <property type="nucleotide sequence ID" value="NZ_SITJ01000076.1"/>
</dbReference>
<proteinExistence type="inferred from homology"/>
<accession>A0ABD7Q081</accession>
<comment type="caution">
    <text evidence="6">The sequence shown here is derived from an EMBL/GenBank/DDBJ whole genome shotgun (WGS) entry which is preliminary data.</text>
</comment>
<keyword evidence="2" id="KW-0805">Transcription regulation</keyword>
<evidence type="ECO:0000256" key="1">
    <source>
        <dbReference type="ARBA" id="ARBA00009437"/>
    </source>
</evidence>
<dbReference type="InterPro" id="IPR050389">
    <property type="entry name" value="LysR-type_TF"/>
</dbReference>
<dbReference type="GO" id="GO:0003677">
    <property type="term" value="F:DNA binding"/>
    <property type="evidence" value="ECO:0007669"/>
    <property type="project" value="UniProtKB-KW"/>
</dbReference>
<dbReference type="Gene3D" id="3.40.190.10">
    <property type="entry name" value="Periplasmic binding protein-like II"/>
    <property type="match status" value="2"/>
</dbReference>
<evidence type="ECO:0000313" key="7">
    <source>
        <dbReference type="Proteomes" id="UP000291600"/>
    </source>
</evidence>
<protein>
    <recommendedName>
        <fullName evidence="5">LysR substrate-binding domain-containing protein</fullName>
    </recommendedName>
</protein>
<keyword evidence="4" id="KW-0804">Transcription</keyword>
<gene>
    <name evidence="6" type="ORF">EYY96_13835</name>
</gene>
<evidence type="ECO:0000256" key="4">
    <source>
        <dbReference type="ARBA" id="ARBA00023163"/>
    </source>
</evidence>
<reference evidence="6 7" key="1">
    <citation type="submission" date="2019-02" db="EMBL/GenBank/DDBJ databases">
        <title>Comparative genomic analysis of the Hafnia genus genomes.</title>
        <authorList>
            <person name="Zhiqiu Y."/>
            <person name="Chao Y."/>
            <person name="Yuhui D."/>
            <person name="Di H."/>
            <person name="Bin L."/>
        </authorList>
    </citation>
    <scope>NUCLEOTIDE SEQUENCE [LARGE SCALE GENOMIC DNA]</scope>
    <source>
        <strain evidence="6 7">PCM_1210</strain>
    </source>
</reference>
<dbReference type="InterPro" id="IPR005119">
    <property type="entry name" value="LysR_subst-bd"/>
</dbReference>
<dbReference type="PANTHER" id="PTHR30118:SF14">
    <property type="entry name" value="LYSR FAMILY TRANSCRIPTIONAL REGULATOR"/>
    <property type="match status" value="1"/>
</dbReference>
<feature type="domain" description="LysR substrate-binding" evidence="5">
    <location>
        <begin position="4"/>
        <end position="164"/>
    </location>
</feature>
<sequence>MEFNDVEDILLHKKADIVFDIKPFYSFTVASESLLIEDVVAVCARNHPRLGTKLTKENIRQERSIYLDISHSGILEIQSILDDHFVDRKFMLSSNSIITNMAVTEKTNAISFIPKWFFDKFADAFNLKILELEFKPDPVTIYMAYNKSSLKNQNFLSLINTIRGHAFTPEIESLTNSKSDT</sequence>
<organism evidence="6 7">
    <name type="scientific">Hafnia alvei</name>
    <dbReference type="NCBI Taxonomy" id="569"/>
    <lineage>
        <taxon>Bacteria</taxon>
        <taxon>Pseudomonadati</taxon>
        <taxon>Pseudomonadota</taxon>
        <taxon>Gammaproteobacteria</taxon>
        <taxon>Enterobacterales</taxon>
        <taxon>Hafniaceae</taxon>
        <taxon>Hafnia</taxon>
    </lineage>
</organism>
<evidence type="ECO:0000256" key="3">
    <source>
        <dbReference type="ARBA" id="ARBA00023125"/>
    </source>
</evidence>
<name>A0ABD7Q081_HAFAL</name>
<evidence type="ECO:0000313" key="6">
    <source>
        <dbReference type="EMBL" id="TBL66083.1"/>
    </source>
</evidence>
<comment type="similarity">
    <text evidence="1">Belongs to the LysR transcriptional regulatory family.</text>
</comment>